<dbReference type="EMBL" id="MIND01000018">
    <property type="protein sequence ID" value="POF88207.1"/>
    <property type="molecule type" value="Genomic_DNA"/>
</dbReference>
<evidence type="ECO:0000313" key="2">
    <source>
        <dbReference type="Proteomes" id="UP000237194"/>
    </source>
</evidence>
<reference evidence="1 2" key="2">
    <citation type="submission" date="2018-03" db="EMBL/GenBank/DDBJ databases">
        <title>Draft genome of Pseudomonas putida strain KT-27.</title>
        <authorList>
            <person name="Yoshizawa S."/>
            <person name="Khan N.H."/>
            <person name="Nishimura M."/>
            <person name="Chiura H.X."/>
            <person name="Ogura Y."/>
            <person name="Hayashi T."/>
            <person name="Kogure K."/>
        </authorList>
    </citation>
    <scope>NUCLEOTIDE SEQUENCE [LARGE SCALE GENOMIC DNA]</scope>
    <source>
        <strain evidence="1 2">KT-27</strain>
    </source>
</reference>
<proteinExistence type="predicted"/>
<name>A0A2S3WB90_PSEPU</name>
<evidence type="ECO:0000313" key="1">
    <source>
        <dbReference type="EMBL" id="POF88207.1"/>
    </source>
</evidence>
<comment type="caution">
    <text evidence="1">The sequence shown here is derived from an EMBL/GenBank/DDBJ whole genome shotgun (WGS) entry which is preliminary data.</text>
</comment>
<dbReference type="Proteomes" id="UP000237194">
    <property type="component" value="Unassembled WGS sequence"/>
</dbReference>
<sequence>MNRQQIACAYSLFHTRDQVQRRLDTVLSGRGVSLMITGDYQDESVLNSVTGSLENHFRAELAAIDDQLKLLGWNGD</sequence>
<accession>A0A2S3WB90</accession>
<organism evidence="1 2">
    <name type="scientific">Pseudomonas putida</name>
    <name type="common">Arthrobacter siderocapsulatus</name>
    <dbReference type="NCBI Taxonomy" id="303"/>
    <lineage>
        <taxon>Bacteria</taxon>
        <taxon>Pseudomonadati</taxon>
        <taxon>Pseudomonadota</taxon>
        <taxon>Gammaproteobacteria</taxon>
        <taxon>Pseudomonadales</taxon>
        <taxon>Pseudomonadaceae</taxon>
        <taxon>Pseudomonas</taxon>
    </lineage>
</organism>
<protein>
    <submittedName>
        <fullName evidence="1">Uncharacterized protein</fullName>
    </submittedName>
</protein>
<gene>
    <name evidence="1" type="ORF">BGP80_09590</name>
</gene>
<reference evidence="1 2" key="1">
    <citation type="submission" date="2016-08" db="EMBL/GenBank/DDBJ databases">
        <authorList>
            <person name="Seilhamer J.J."/>
        </authorList>
    </citation>
    <scope>NUCLEOTIDE SEQUENCE [LARGE SCALE GENOMIC DNA]</scope>
    <source>
        <strain evidence="1 2">KT-27</strain>
    </source>
</reference>
<dbReference type="RefSeq" id="WP_103436412.1">
    <property type="nucleotide sequence ID" value="NZ_MIND01000018.1"/>
</dbReference>
<dbReference type="AlphaFoldDB" id="A0A2S3WB90"/>